<reference evidence="1 2" key="1">
    <citation type="submission" date="2018-07" db="EMBL/GenBank/DDBJ databases">
        <title>Genome sequences of six Lactobacillus spp. isolated from bumble bee guts.</title>
        <authorList>
            <person name="Motta E.V.S."/>
            <person name="Moran N.A."/>
        </authorList>
    </citation>
    <scope>NUCLEOTIDE SEQUENCE [LARGE SCALE GENOMIC DNA]</scope>
    <source>
        <strain evidence="1 2">LV-8.1</strain>
    </source>
</reference>
<dbReference type="EMBL" id="QOCS01000021">
    <property type="protein sequence ID" value="RHW45290.1"/>
    <property type="molecule type" value="Genomic_DNA"/>
</dbReference>
<proteinExistence type="predicted"/>
<name>A0A3R6W5S6_9LACO</name>
<comment type="caution">
    <text evidence="1">The sequence shown here is derived from an EMBL/GenBank/DDBJ whole genome shotgun (WGS) entry which is preliminary data.</text>
</comment>
<evidence type="ECO:0000313" key="2">
    <source>
        <dbReference type="Proteomes" id="UP000284822"/>
    </source>
</evidence>
<dbReference type="Proteomes" id="UP000284822">
    <property type="component" value="Unassembled WGS sequence"/>
</dbReference>
<gene>
    <name evidence="1" type="ORF">DS832_07915</name>
</gene>
<protein>
    <submittedName>
        <fullName evidence="1">Uncharacterized protein</fullName>
    </submittedName>
</protein>
<evidence type="ECO:0000313" key="1">
    <source>
        <dbReference type="EMBL" id="RHW45290.1"/>
    </source>
</evidence>
<sequence>MEDENQYVQSLISGDIRSNLDQLTRIKMDLTSANHSITISSFDKTTSLLIDGECFNGGVVSTELTSNVTATTELVIEVDIELFIIDNQFAHRILSDITSWKLSK</sequence>
<dbReference type="AlphaFoldDB" id="A0A3R6W5S6"/>
<accession>A0A3R6W5S6</accession>
<dbReference type="RefSeq" id="WP_118911105.1">
    <property type="nucleotide sequence ID" value="NZ_QOCS01000021.1"/>
</dbReference>
<organism evidence="1 2">
    <name type="scientific">Bombilactobacillus bombi</name>
    <dbReference type="NCBI Taxonomy" id="1303590"/>
    <lineage>
        <taxon>Bacteria</taxon>
        <taxon>Bacillati</taxon>
        <taxon>Bacillota</taxon>
        <taxon>Bacilli</taxon>
        <taxon>Lactobacillales</taxon>
        <taxon>Lactobacillaceae</taxon>
        <taxon>Bombilactobacillus</taxon>
    </lineage>
</organism>